<protein>
    <submittedName>
        <fullName evidence="2">Uncharacterized protein</fullName>
    </submittedName>
</protein>
<sequence length="178" mass="19795">MNCETMLFVICLYLTAVNGCVPTETTGCLNGQSYDLAEQFPCRNDLYYYDQTGCCAQGIPFDINNQFCCYDGVHNKDDSTCEPWDPNTPGPLATAPEVTKNKLTIPCTHGTSEYGCLNGVRYDWSVEYPCYNYLANFSTQGCCVGKTYYFSSQSCCFDEQTGEYSVFEGGHECYAAAN</sequence>
<dbReference type="AlphaFoldDB" id="A0A7S4MIE3"/>
<proteinExistence type="predicted"/>
<feature type="chain" id="PRO_5031362087" evidence="1">
    <location>
        <begin position="20"/>
        <end position="178"/>
    </location>
</feature>
<feature type="signal peptide" evidence="1">
    <location>
        <begin position="1"/>
        <end position="19"/>
    </location>
</feature>
<gene>
    <name evidence="2" type="ORF">VSP0166_LOCUS10547</name>
</gene>
<accession>A0A7S4MIE3</accession>
<name>A0A7S4MIE3_9EUKA</name>
<dbReference type="EMBL" id="HBKP01014863">
    <property type="protein sequence ID" value="CAE2224501.1"/>
    <property type="molecule type" value="Transcribed_RNA"/>
</dbReference>
<evidence type="ECO:0000313" key="2">
    <source>
        <dbReference type="EMBL" id="CAE2224501.1"/>
    </source>
</evidence>
<organism evidence="2">
    <name type="scientific">Vannella robusta</name>
    <dbReference type="NCBI Taxonomy" id="1487602"/>
    <lineage>
        <taxon>Eukaryota</taxon>
        <taxon>Amoebozoa</taxon>
        <taxon>Discosea</taxon>
        <taxon>Flabellinia</taxon>
        <taxon>Vannellidae</taxon>
        <taxon>Vannella</taxon>
    </lineage>
</organism>
<keyword evidence="1" id="KW-0732">Signal</keyword>
<reference evidence="2" key="1">
    <citation type="submission" date="2021-01" db="EMBL/GenBank/DDBJ databases">
        <authorList>
            <person name="Corre E."/>
            <person name="Pelletier E."/>
            <person name="Niang G."/>
            <person name="Scheremetjew M."/>
            <person name="Finn R."/>
            <person name="Kale V."/>
            <person name="Holt S."/>
            <person name="Cochrane G."/>
            <person name="Meng A."/>
            <person name="Brown T."/>
            <person name="Cohen L."/>
        </authorList>
    </citation>
    <scope>NUCLEOTIDE SEQUENCE</scope>
    <source>
        <strain evidence="2">DIVA3 518/3/11/1/6</strain>
    </source>
</reference>
<evidence type="ECO:0000256" key="1">
    <source>
        <dbReference type="SAM" id="SignalP"/>
    </source>
</evidence>